<dbReference type="EMBL" id="LXQD01000028">
    <property type="protein sequence ID" value="RCJ41048.1"/>
    <property type="molecule type" value="Genomic_DNA"/>
</dbReference>
<sequence>MCIGQIAGVCFTHVALLVLSTIYSQLIPRELFYNLTDFSNILLDTYRAAAEKADAEAKKSDTKTTLITQVIAKHEEALKYWRLTKDLQKALQSYQEQLAPYQEMGLLAEQAQSLYNIAKLQRQNNQLQAALTEKLQVKTYVLPTSPR</sequence>
<proteinExistence type="predicted"/>
<dbReference type="InterPro" id="IPR011990">
    <property type="entry name" value="TPR-like_helical_dom_sf"/>
</dbReference>
<protein>
    <submittedName>
        <fullName evidence="1">Uncharacterized protein</fullName>
    </submittedName>
</protein>
<evidence type="ECO:0000313" key="1">
    <source>
        <dbReference type="EMBL" id="RCJ41048.1"/>
    </source>
</evidence>
<organism evidence="1 2">
    <name type="scientific">Nostoc minutum NIES-26</name>
    <dbReference type="NCBI Taxonomy" id="1844469"/>
    <lineage>
        <taxon>Bacteria</taxon>
        <taxon>Bacillati</taxon>
        <taxon>Cyanobacteriota</taxon>
        <taxon>Cyanophyceae</taxon>
        <taxon>Nostocales</taxon>
        <taxon>Nostocaceae</taxon>
        <taxon>Nostoc</taxon>
    </lineage>
</organism>
<gene>
    <name evidence="1" type="ORF">A6770_36565</name>
</gene>
<comment type="caution">
    <text evidence="1">The sequence shown here is derived from an EMBL/GenBank/DDBJ whole genome shotgun (WGS) entry which is preliminary data.</text>
</comment>
<dbReference type="SUPFAM" id="SSF48452">
    <property type="entry name" value="TPR-like"/>
    <property type="match status" value="1"/>
</dbReference>
<name>A0A367RWY9_9NOSO</name>
<accession>A0A367RWY9</accession>
<dbReference type="Proteomes" id="UP000252107">
    <property type="component" value="Unassembled WGS sequence"/>
</dbReference>
<evidence type="ECO:0000313" key="2">
    <source>
        <dbReference type="Proteomes" id="UP000252107"/>
    </source>
</evidence>
<reference evidence="1" key="1">
    <citation type="submission" date="2016-04" db="EMBL/GenBank/DDBJ databases">
        <authorList>
            <person name="Tabuchi Yagui T.R."/>
        </authorList>
    </citation>
    <scope>NUCLEOTIDE SEQUENCE [LARGE SCALE GENOMIC DNA]</scope>
    <source>
        <strain evidence="1">NIES-26</strain>
    </source>
</reference>
<keyword evidence="2" id="KW-1185">Reference proteome</keyword>
<dbReference type="AlphaFoldDB" id="A0A367RWY9"/>